<protein>
    <submittedName>
        <fullName evidence="3">Zinc ribbon domain protein</fullName>
    </submittedName>
</protein>
<proteinExistence type="predicted"/>
<comment type="caution">
    <text evidence="3">The sequence shown here is derived from an EMBL/GenBank/DDBJ whole genome shotgun (WGS) entry which is preliminary data.</text>
</comment>
<accession>A0A1Y2MU15</accession>
<dbReference type="AlphaFoldDB" id="A0A1Y2MU15"/>
<evidence type="ECO:0000313" key="3">
    <source>
        <dbReference type="EMBL" id="OSY38685.1"/>
    </source>
</evidence>
<dbReference type="EMBL" id="MIGB01000021">
    <property type="protein sequence ID" value="OSY38685.1"/>
    <property type="molecule type" value="Genomic_DNA"/>
</dbReference>
<feature type="region of interest" description="Disordered" evidence="1">
    <location>
        <begin position="56"/>
        <end position="95"/>
    </location>
</feature>
<reference evidence="3 4" key="1">
    <citation type="submission" date="2016-09" db="EMBL/GenBank/DDBJ databases">
        <title>Pseudonocardia autotrophica DSM535, a candidate organism with high potential of specific P450 cytochromes.</title>
        <authorList>
            <person name="Grumaz C."/>
            <person name="Vainshtein Y."/>
            <person name="Kirstahler P."/>
            <person name="Sohn K."/>
        </authorList>
    </citation>
    <scope>NUCLEOTIDE SEQUENCE [LARGE SCALE GENOMIC DNA]</scope>
    <source>
        <strain evidence="3 4">DSM 535</strain>
    </source>
</reference>
<evidence type="ECO:0000313" key="4">
    <source>
        <dbReference type="Proteomes" id="UP000194360"/>
    </source>
</evidence>
<dbReference type="STRING" id="2074.BG845_03887"/>
<dbReference type="OrthoDB" id="9792898at2"/>
<dbReference type="Proteomes" id="UP000194360">
    <property type="component" value="Unassembled WGS sequence"/>
</dbReference>
<name>A0A1Y2MU15_PSEAH</name>
<dbReference type="SMART" id="SM00834">
    <property type="entry name" value="CxxC_CXXC_SSSS"/>
    <property type="match status" value="1"/>
</dbReference>
<evidence type="ECO:0000256" key="1">
    <source>
        <dbReference type="SAM" id="MobiDB-lite"/>
    </source>
</evidence>
<sequence>MATYTYRCGTDGPVDVRRPIGTAPATLACPACGAEAARLITPPMLGLADRNRMGLLDRTEASRTEPQVVTSLPSSGPGPRPAARPDPRTRGLPRP</sequence>
<organism evidence="3 4">
    <name type="scientific">Pseudonocardia autotrophica</name>
    <name type="common">Amycolata autotrophica</name>
    <name type="synonym">Nocardia autotrophica</name>
    <dbReference type="NCBI Taxonomy" id="2074"/>
    <lineage>
        <taxon>Bacteria</taxon>
        <taxon>Bacillati</taxon>
        <taxon>Actinomycetota</taxon>
        <taxon>Actinomycetes</taxon>
        <taxon>Pseudonocardiales</taxon>
        <taxon>Pseudonocardiaceae</taxon>
        <taxon>Pseudonocardia</taxon>
    </lineage>
</organism>
<gene>
    <name evidence="3" type="ORF">BG845_03887</name>
</gene>
<keyword evidence="4" id="KW-1185">Reference proteome</keyword>
<dbReference type="PROSITE" id="PS51257">
    <property type="entry name" value="PROKAR_LIPOPROTEIN"/>
    <property type="match status" value="1"/>
</dbReference>
<feature type="domain" description="Putative regulatory protein FmdB zinc ribbon" evidence="2">
    <location>
        <begin position="1"/>
        <end position="41"/>
    </location>
</feature>
<dbReference type="RefSeq" id="WP_085914087.1">
    <property type="nucleotide sequence ID" value="NZ_AP018920.1"/>
</dbReference>
<evidence type="ECO:0000259" key="2">
    <source>
        <dbReference type="SMART" id="SM00834"/>
    </source>
</evidence>
<dbReference type="InterPro" id="IPR013429">
    <property type="entry name" value="Regulatory_FmdB_Zinc_ribbon"/>
</dbReference>